<evidence type="ECO:0000256" key="10">
    <source>
        <dbReference type="ARBA" id="ARBA00023203"/>
    </source>
</evidence>
<feature type="compositionally biased region" description="Basic and acidic residues" evidence="13">
    <location>
        <begin position="260"/>
        <end position="279"/>
    </location>
</feature>
<dbReference type="SMART" id="SM00326">
    <property type="entry name" value="SH3"/>
    <property type="match status" value="1"/>
</dbReference>
<protein>
    <submittedName>
        <fullName evidence="18">Unconventional myosin-XV-like</fullName>
    </submittedName>
</protein>
<feature type="compositionally biased region" description="Basic residues" evidence="13">
    <location>
        <begin position="7"/>
        <end position="17"/>
    </location>
</feature>
<evidence type="ECO:0000256" key="6">
    <source>
        <dbReference type="ARBA" id="ARBA00022741"/>
    </source>
</evidence>
<evidence type="ECO:0000313" key="19">
    <source>
        <dbReference type="Proteomes" id="UP000050525"/>
    </source>
</evidence>
<feature type="compositionally biased region" description="Basic and acidic residues" evidence="13">
    <location>
        <begin position="74"/>
        <end position="114"/>
    </location>
</feature>
<dbReference type="InterPro" id="IPR000299">
    <property type="entry name" value="FERM_domain"/>
</dbReference>
<dbReference type="Pfam" id="PF00784">
    <property type="entry name" value="MyTH4"/>
    <property type="match status" value="2"/>
</dbReference>
<evidence type="ECO:0000256" key="12">
    <source>
        <dbReference type="PROSITE-ProRule" id="PRU00782"/>
    </source>
</evidence>
<dbReference type="SUPFAM" id="SSF52540">
    <property type="entry name" value="P-loop containing nucleoside triphosphate hydrolases"/>
    <property type="match status" value="1"/>
</dbReference>
<evidence type="ECO:0000313" key="18">
    <source>
        <dbReference type="EMBL" id="KYO31152.1"/>
    </source>
</evidence>
<proteinExistence type="inferred from homology"/>
<dbReference type="SUPFAM" id="SSF47031">
    <property type="entry name" value="Second domain of FERM"/>
    <property type="match status" value="1"/>
</dbReference>
<keyword evidence="6 12" id="KW-0547">Nucleotide-binding</keyword>
<feature type="compositionally biased region" description="Polar residues" evidence="13">
    <location>
        <begin position="848"/>
        <end position="864"/>
    </location>
</feature>
<dbReference type="InterPro" id="IPR001452">
    <property type="entry name" value="SH3_domain"/>
</dbReference>
<dbReference type="PANTHER" id="PTHR22692:SF16">
    <property type="entry name" value="MYOSIN XVB"/>
    <property type="match status" value="1"/>
</dbReference>
<dbReference type="InterPro" id="IPR038185">
    <property type="entry name" value="MyTH4_dom_sf"/>
</dbReference>
<feature type="compositionally biased region" description="Polar residues" evidence="13">
    <location>
        <begin position="370"/>
        <end position="386"/>
    </location>
</feature>
<keyword evidence="3 11" id="KW-0728">SH3 domain</keyword>
<dbReference type="GO" id="GO:0005524">
    <property type="term" value="F:ATP binding"/>
    <property type="evidence" value="ECO:0007669"/>
    <property type="project" value="UniProtKB-UniRule"/>
</dbReference>
<dbReference type="SMART" id="SM00139">
    <property type="entry name" value="MyTH4"/>
    <property type="match status" value="2"/>
</dbReference>
<feature type="domain" description="MyTH4" evidence="16">
    <location>
        <begin position="2980"/>
        <end position="3133"/>
    </location>
</feature>
<feature type="compositionally biased region" description="Basic and acidic residues" evidence="13">
    <location>
        <begin position="501"/>
        <end position="510"/>
    </location>
</feature>
<dbReference type="InterPro" id="IPR051567">
    <property type="entry name" value="Unconventional_Myosin_ATPase"/>
</dbReference>
<dbReference type="InterPro" id="IPR001609">
    <property type="entry name" value="Myosin_head_motor_dom-like"/>
</dbReference>
<gene>
    <name evidence="18" type="ORF">Y1Q_0016497</name>
</gene>
<dbReference type="Pfam" id="PF26570">
    <property type="entry name" value="MYO15"/>
    <property type="match status" value="1"/>
</dbReference>
<comment type="similarity">
    <text evidence="2 12">Belongs to the TRAFAC class myosin-kinesin ATPase superfamily. Myosin family.</text>
</comment>
<feature type="compositionally biased region" description="Polar residues" evidence="13">
    <location>
        <begin position="566"/>
        <end position="577"/>
    </location>
</feature>
<evidence type="ECO:0000256" key="13">
    <source>
        <dbReference type="SAM" id="MobiDB-lite"/>
    </source>
</evidence>
<feature type="region of interest" description="Disordered" evidence="13">
    <location>
        <begin position="2427"/>
        <end position="2606"/>
    </location>
</feature>
<dbReference type="Gene3D" id="1.25.40.530">
    <property type="entry name" value="MyTH4 domain"/>
    <property type="match status" value="3"/>
</dbReference>
<comment type="caution">
    <text evidence="18">The sequence shown here is derived from an EMBL/GenBank/DDBJ whole genome shotgun (WGS) entry which is preliminary data.</text>
</comment>
<feature type="region of interest" description="Disordered" evidence="13">
    <location>
        <begin position="1"/>
        <end position="523"/>
    </location>
</feature>
<dbReference type="PROSITE" id="PS51016">
    <property type="entry name" value="MYTH4"/>
    <property type="match status" value="2"/>
</dbReference>
<dbReference type="Gene3D" id="3.10.20.90">
    <property type="entry name" value="Phosphatidylinositol 3-kinase Catalytic Subunit, Chain A, domain 1"/>
    <property type="match status" value="1"/>
</dbReference>
<dbReference type="Pfam" id="PF00063">
    <property type="entry name" value="Myosin_head"/>
    <property type="match status" value="2"/>
</dbReference>
<dbReference type="InterPro" id="IPR000857">
    <property type="entry name" value="MyTH4_dom"/>
</dbReference>
<feature type="region of interest" description="Disordered" evidence="13">
    <location>
        <begin position="566"/>
        <end position="634"/>
    </location>
</feature>
<dbReference type="PROSITE" id="PS50002">
    <property type="entry name" value="SH3"/>
    <property type="match status" value="1"/>
</dbReference>
<dbReference type="InterPro" id="IPR036961">
    <property type="entry name" value="Kinesin_motor_dom_sf"/>
</dbReference>
<evidence type="ECO:0000256" key="11">
    <source>
        <dbReference type="PROSITE-ProRule" id="PRU00192"/>
    </source>
</evidence>
<dbReference type="Gene3D" id="3.40.850.10">
    <property type="entry name" value="Kinesin motor domain"/>
    <property type="match status" value="2"/>
</dbReference>
<feature type="domain" description="FERM" evidence="15">
    <location>
        <begin position="3139"/>
        <end position="3437"/>
    </location>
</feature>
<feature type="compositionally biased region" description="Basic and acidic residues" evidence="13">
    <location>
        <begin position="330"/>
        <end position="344"/>
    </location>
</feature>
<dbReference type="InterPro" id="IPR019748">
    <property type="entry name" value="FERM_central"/>
</dbReference>
<dbReference type="SUPFAM" id="SSF50044">
    <property type="entry name" value="SH3-domain"/>
    <property type="match status" value="1"/>
</dbReference>
<evidence type="ECO:0000256" key="8">
    <source>
        <dbReference type="ARBA" id="ARBA00023123"/>
    </source>
</evidence>
<dbReference type="Gene3D" id="2.30.30.40">
    <property type="entry name" value="SH3 Domains"/>
    <property type="match status" value="1"/>
</dbReference>
<dbReference type="Pfam" id="PF00612">
    <property type="entry name" value="IQ"/>
    <property type="match status" value="1"/>
</dbReference>
<dbReference type="EMBL" id="AKHW03004113">
    <property type="protein sequence ID" value="KYO31152.1"/>
    <property type="molecule type" value="Genomic_DNA"/>
</dbReference>
<feature type="compositionally biased region" description="Pro residues" evidence="13">
    <location>
        <begin position="2455"/>
        <end position="2466"/>
    </location>
</feature>
<dbReference type="Gene3D" id="6.20.240.20">
    <property type="match status" value="1"/>
</dbReference>
<dbReference type="Proteomes" id="UP000050525">
    <property type="component" value="Unassembled WGS sequence"/>
</dbReference>
<dbReference type="Pfam" id="PF07653">
    <property type="entry name" value="SH3_2"/>
    <property type="match status" value="1"/>
</dbReference>
<dbReference type="Pfam" id="PF00373">
    <property type="entry name" value="FERM_M"/>
    <property type="match status" value="1"/>
</dbReference>
<evidence type="ECO:0000259" key="14">
    <source>
        <dbReference type="PROSITE" id="PS50002"/>
    </source>
</evidence>
<evidence type="ECO:0000256" key="1">
    <source>
        <dbReference type="ARBA" id="ARBA00004496"/>
    </source>
</evidence>
<dbReference type="InterPro" id="IPR019749">
    <property type="entry name" value="Band_41_domain"/>
</dbReference>
<feature type="region of interest" description="Actin-binding" evidence="12">
    <location>
        <begin position="1602"/>
        <end position="1624"/>
    </location>
</feature>
<keyword evidence="5" id="KW-0677">Repeat</keyword>
<feature type="compositionally biased region" description="Acidic residues" evidence="13">
    <location>
        <begin position="299"/>
        <end position="310"/>
    </location>
</feature>
<feature type="compositionally biased region" description="Basic and acidic residues" evidence="13">
    <location>
        <begin position="426"/>
        <end position="445"/>
    </location>
</feature>
<feature type="compositionally biased region" description="Low complexity" evidence="13">
    <location>
        <begin position="612"/>
        <end position="626"/>
    </location>
</feature>
<dbReference type="PROSITE" id="PS50057">
    <property type="entry name" value="FERM_3"/>
    <property type="match status" value="1"/>
</dbReference>
<dbReference type="InterPro" id="IPR059004">
    <property type="entry name" value="MYO15"/>
</dbReference>
<feature type="compositionally biased region" description="Basic and acidic residues" evidence="13">
    <location>
        <begin position="205"/>
        <end position="221"/>
    </location>
</feature>
<feature type="compositionally biased region" description="Pro residues" evidence="13">
    <location>
        <begin position="2588"/>
        <end position="2606"/>
    </location>
</feature>
<name>A0A151N2Z8_ALLMI</name>
<dbReference type="PROSITE" id="PS51456">
    <property type="entry name" value="MYOSIN_MOTOR"/>
    <property type="match status" value="1"/>
</dbReference>
<sequence length="3437" mass="385262">MAPSRSKAQKRGVRTKKAGKEKASHSEKSLPEDSRVQDGRPRKRKGNGQATCKDSSSEQGTVPETTCVTGASKSQREERVKGGKESGHRHKSKEDRASKSSNRRELGSGGKDGEQLSSKVEKRKARVSKRHGLGLGQGNQASVCNEEKATEDSKKCHCKRKHREHLTQTECVIEAEPIKSFTVGSEASSQKHKLPSSSSHASTGKKYDRKCFFKETTDKKSGSQLQRSCELSSKAAKSKGDGHKKKQGGKPAKPISSASEEEKTLESSEDESHSDWSQEKRKRTTDNITETSEDQGGSSEDESSSEEEEIQPSSKGKDCQEPQDANSDVTSEREQVVVGQRRETEDEETDSEEAEVGGEMKELDPVPVQKKSTVSVSSEDGGTSISGYEVKSSPEGRNENDGEEREDQLGKDNNEEVPEDEQDASESDKKDGTEEKDAQEQENPRKKPLPSTMKATLLNVGLSKPLQENEQGGKVHDSDSMVKVKPASVTQQARLKKKSRRLETAKHHQELGGINQGNSSSGCNKEEEAVTLIAKKYSHLAFQSQILLNLKNKHKDAQAKLLVSSKQTPLQKAAETSTDLEKVESCSKTSAPKSLRARRKPSLAKNLGEARSSLSNASTCSSSTKASSDKQHFGKTERIGKVVGKVKLASSQTVVVREEEVEEEVVEDAPAEKEHVLKQKGPKYPHKLSAFKRVTSWLSLKSLKKVSLKARFLRVARAIGISGWLLKRFGKKKRSSKPFGFRRRMAIRIVSTARLVSRHSRASMELVGAQAKRELSNKGSSWSHVEQDQAGVQVAAGLAQAELVSRDSPLNEASSSLQLLNLDEEEKNIPDAKFAIVFPRVHHMVKSKGSSSDSCGNGDPQQKSVDALSRKAVMSVQPGCNFKRDLPKPLTEQSCQKSGRGLSCSDEMNESMLDDRAQVESIATQYRVTRLLSSSSQLIKTPEGKTTSTSQFSTKEQALQLQQQATKPSFSLEADEDFWYSRGFLPRDDDGDSGHLGASPREGDADKEVASFIQGAGTEATTRVHWTQRQSLGCDPMTWLNSEMLLPRITIENLSKWAMYRDQELAKTQMPRAWKERWEAEDVAEDMLEMEFTRKQVYLGEGHTLELEEVEDLSRLEDVCESSVLLCLKKRFHRNFIYTYIGQILVSVNPFKPLNLYSEEVMAQYRQEMLSKNAPHIFAIAEMAYTLAQTAEKEQCIVISGHSGSGKTEATKAIVQYLTTMYQRQDGHRLKQPCEVLPILESFGNAKTILNDNSSRFGKFLHVHLRHGVMVGTSISQYLLEKSRVVFQAHGERSYHVFYELLAGLPMKQKEQMYLQEAETYFYLNQGRACNLLGKQDDQDFTALVQALQGIGLSDDELTSIWAMLAAVLQLGNICFTSCEKGSFELAAIPSDTEIRIVANLLHVSADLLQSAITHRVTATSYDRIFTPLSVEGAIDARIWGQTVIAQEEEEYTQEELVWIPISKTHQESCLDLIASKPHGILRILDDQTSLTQATDHTFLQKCHYHHGNSPLYTKPKLPLPVFTVRHYAGPVTYQVHKFLNKNHDQLRSEVLDIFSQSRLKLVSKIFQRAKNHHSQYRELGTKGKGLKHPASTLVSRFHQSLLDLTAKLGRSHAFFIRCITPNSKKLSNIFDVEYVTCQLRHSGILEAIHIRKEGYPIRIQFQPFLVRYGTLGGPTQSNLQERDDCIAVLSRVVGDASELYQIGITKVFLKEKAKQLLERRWKQKQSWAIVTLQRRLRGLISRRRFQVLRQKVTVIQAHFRGHLARKRYKRLKKMLVQFRRAVLISRPLVQRRKHCQPCPGRTLAYLPSPQPSPAQLCSFPSGHLRPYNADKQESPGVRPHTPPQSSRQRREEESKSDTCSGMDVSLLEIPAELAALLHSASGQQYAQASQITEVSPPEVKARSDLFLPPNINDYPFSSFARSHFQELSFPALGQPLQHPVTRLEPEYKQSTLEINKLILRFLADQNLQDWQEVLLGNYITSRGLRAPVLRNEILSQVATQMWKNPDGEQCQRGWVLMAALLSAFTPLPALDKPLLKFVSDHGLEGYNAICQRKILTAMQETEMVPEVSRVHPPTQLEWTANQRKGKMVLDVFTYSEEKFSAEVESWTTGEQYAGWILSTRGLDKVPRGWSVSVFTGDTWQDLLGCDFVLDVIGEMEGTGWPSLSSSDYPIMPEGDRSFHQSAFLDTIPPAPGIQAPSFPPPSLSPDFNGPESPYSGRSDFRFPRALDHYVDDLFKPVLYQGPRTPNMESGGNLTERMKGGGKIGPTQQTAFPTAGYPGIMQVPAYQPMPMMGGMMPAPMPMMPSMGGITPMPAMVLPQPQPVVPSVDPNQIAAQQQAFINQHALLMAQQMTLQAMTISQEQQRRQRPRSPEPSSSNQNAEPPQSLPEATTSIYTYLDASDSNEGTLPLETFQQKREYFQRMGQQKIFVKKVRPPPTKPQPNEAPKATASSPQPEAVPAPPLPTPIQKPEKPVTKANKEPGVKQSGPVPKAKPSREIRNIIKMYQSRPAPEPQPTELLRTSKPFIKKNDPKNEALAKLGIATYQPPDSLTALAPENSHKGVPPPPPPPKSNSIREKQLPLMNIFGQPPTSPPGSQIPPPPPGLPPPLLFADPAKQESELRGSARTITEDDASIKTQLYKLTASVSFSYTNVAWKIFLRKEVFYPKENFSHPYSLNLLCEQIIRDTYSDSCFRISKEERRKMKDLLAEFQVGPDASSILEDGFKKRIVVAARDNWANYFSRLFPVQGENGSDVQILGVSHRGLRLLKIVKAAGFSPEHLKILCSYSFADMMSVELKGRNTLEFSLKNEQLILHSTKAQQVKAMVELFLQELRQDSNYVVALRSYITDDKSLLNFKKGDIIKLLPIHGLEPGWLFGSIGGRSGLFPANLTQLAAVPDYLSASMERIEGVRKSPRSDLRGKSVRKESFASSLSLETATTATFPAADNYTMVDFALAHFREIQTSLGWKGMSAEKRSIAVLVQYTKVPIQEPLLPYSDTELNELATKNFMTLMRFMGDQPKVKNQDEIDYCYEILQLCKEKENLRDEIYCQAIKQVTQNPKPESCARGWILLGLLAGYCLPSSIFMPYATKFFQQASSDTSSIHQEIASTCQGNLRKTVMYGGRRHLPFRVEMEALLKGHGSRRLVIFLPGVLEYGTKIRTFTVAADLVQEICEQMAVSETQEIKEFALFATKDNGKVAKAIRPEEYIHDYLLEDTSLKLKIRRLTWKTPLHFENEVYISLHYGQVLSDYLTGKLLLNYSNDLEKHVGTLALFQHWAKRVDLPPSKEAIMEYTPKQGLPPINMQNLQTTVKQLLVTTRPLDPKEAKIHFIEHVVQLPLFGYNIYTVERTSDQRIPVPCVIGVNREQIILVDRETQEIHFVLPLKEMQRMRTLRPMDDSGPPGLEVNYGTAEDPKTIWFELQKAKEMYHTISIILDEGEFQL</sequence>
<evidence type="ECO:0000256" key="7">
    <source>
        <dbReference type="ARBA" id="ARBA00022840"/>
    </source>
</evidence>
<dbReference type="InterPro" id="IPR027417">
    <property type="entry name" value="P-loop_NTPase"/>
</dbReference>
<keyword evidence="19" id="KW-1185">Reference proteome</keyword>
<dbReference type="InterPro" id="IPR011993">
    <property type="entry name" value="PH-like_dom_sf"/>
</dbReference>
<feature type="region of interest" description="Disordered" evidence="13">
    <location>
        <begin position="1817"/>
        <end position="1862"/>
    </location>
</feature>
<keyword evidence="10 12" id="KW-0009">Actin-binding</keyword>
<feature type="compositionally biased region" description="Acidic residues" evidence="13">
    <location>
        <begin position="345"/>
        <end position="356"/>
    </location>
</feature>
<feature type="domain" description="SH3" evidence="14">
    <location>
        <begin position="2832"/>
        <end position="2893"/>
    </location>
</feature>
<dbReference type="GO" id="GO:0005737">
    <property type="term" value="C:cytoplasm"/>
    <property type="evidence" value="ECO:0007669"/>
    <property type="project" value="UniProtKB-SubCell"/>
</dbReference>
<dbReference type="SMART" id="SM00295">
    <property type="entry name" value="B41"/>
    <property type="match status" value="1"/>
</dbReference>
<feature type="region of interest" description="Disordered" evidence="13">
    <location>
        <begin position="847"/>
        <end position="866"/>
    </location>
</feature>
<dbReference type="GO" id="GO:0003779">
    <property type="term" value="F:actin binding"/>
    <property type="evidence" value="ECO:0007669"/>
    <property type="project" value="UniProtKB-KW"/>
</dbReference>
<dbReference type="SMART" id="SM00242">
    <property type="entry name" value="MYSc"/>
    <property type="match status" value="1"/>
</dbReference>
<dbReference type="Gene3D" id="2.30.29.30">
    <property type="entry name" value="Pleckstrin-homology domain (PH domain)/Phosphotyrosine-binding domain (PTB)"/>
    <property type="match status" value="1"/>
</dbReference>
<evidence type="ECO:0000256" key="9">
    <source>
        <dbReference type="ARBA" id="ARBA00023175"/>
    </source>
</evidence>
<feature type="compositionally biased region" description="Basic residues" evidence="13">
    <location>
        <begin position="121"/>
        <end position="132"/>
    </location>
</feature>
<feature type="compositionally biased region" description="Basic and acidic residues" evidence="13">
    <location>
        <begin position="471"/>
        <end position="482"/>
    </location>
</feature>
<evidence type="ECO:0000259" key="16">
    <source>
        <dbReference type="PROSITE" id="PS51016"/>
    </source>
</evidence>
<dbReference type="PANTHER" id="PTHR22692">
    <property type="entry name" value="MYOSIN VII, XV"/>
    <property type="match status" value="1"/>
</dbReference>
<keyword evidence="7 12" id="KW-0067">ATP-binding</keyword>
<keyword evidence="8 12" id="KW-0518">Myosin</keyword>
<evidence type="ECO:0000256" key="5">
    <source>
        <dbReference type="ARBA" id="ARBA00022737"/>
    </source>
</evidence>
<dbReference type="SMART" id="SM00015">
    <property type="entry name" value="IQ"/>
    <property type="match status" value="2"/>
</dbReference>
<feature type="compositionally biased region" description="Basic and acidic residues" evidence="13">
    <location>
        <begin position="18"/>
        <end position="40"/>
    </location>
</feature>
<feature type="compositionally biased region" description="Basic and acidic residues" evidence="13">
    <location>
        <begin position="2468"/>
        <end position="2481"/>
    </location>
</feature>
<feature type="binding site" evidence="12">
    <location>
        <begin position="1201"/>
        <end position="1208"/>
    </location>
    <ligand>
        <name>ATP</name>
        <dbReference type="ChEBI" id="CHEBI:30616"/>
    </ligand>
</feature>
<keyword evidence="4" id="KW-0963">Cytoplasm</keyword>
<evidence type="ECO:0000259" key="15">
    <source>
        <dbReference type="PROSITE" id="PS50057"/>
    </source>
</evidence>
<dbReference type="PROSITE" id="PS50096">
    <property type="entry name" value="IQ"/>
    <property type="match status" value="2"/>
</dbReference>
<feature type="region of interest" description="Disordered" evidence="13">
    <location>
        <begin position="983"/>
        <end position="1006"/>
    </location>
</feature>
<dbReference type="GO" id="GO:0016459">
    <property type="term" value="C:myosin complex"/>
    <property type="evidence" value="ECO:0007669"/>
    <property type="project" value="UniProtKB-KW"/>
</dbReference>
<feature type="compositionally biased region" description="Basic and acidic residues" evidence="13">
    <location>
        <begin position="145"/>
        <end position="155"/>
    </location>
</feature>
<evidence type="ECO:0000256" key="2">
    <source>
        <dbReference type="ARBA" id="ARBA00008314"/>
    </source>
</evidence>
<dbReference type="GO" id="GO:0003774">
    <property type="term" value="F:cytoskeletal motor activity"/>
    <property type="evidence" value="ECO:0007669"/>
    <property type="project" value="UniProtKB-UniRule"/>
</dbReference>
<accession>A0A151N2Z8</accession>
<dbReference type="Gene3D" id="1.20.58.530">
    <property type="match status" value="1"/>
</dbReference>
<evidence type="ECO:0000256" key="3">
    <source>
        <dbReference type="ARBA" id="ARBA00022443"/>
    </source>
</evidence>
<feature type="compositionally biased region" description="Acidic residues" evidence="13">
    <location>
        <begin position="415"/>
        <end position="425"/>
    </location>
</feature>
<feature type="domain" description="MyTH4" evidence="16">
    <location>
        <begin position="1932"/>
        <end position="2083"/>
    </location>
</feature>
<dbReference type="PRINTS" id="PR00193">
    <property type="entry name" value="MYOSINHEAVY"/>
</dbReference>
<feature type="compositionally biased region" description="Polar residues" evidence="13">
    <location>
        <begin position="222"/>
        <end position="231"/>
    </location>
</feature>
<evidence type="ECO:0000259" key="17">
    <source>
        <dbReference type="PROSITE" id="PS51456"/>
    </source>
</evidence>
<feature type="domain" description="Myosin motor" evidence="17">
    <location>
        <begin position="1108"/>
        <end position="1723"/>
    </location>
</feature>
<evidence type="ECO:0000256" key="4">
    <source>
        <dbReference type="ARBA" id="ARBA00022490"/>
    </source>
</evidence>
<dbReference type="InterPro" id="IPR000048">
    <property type="entry name" value="IQ_motif_EF-hand-BS"/>
</dbReference>
<comment type="subcellular location">
    <subcellularLocation>
        <location evidence="1">Cytoplasm</location>
    </subcellularLocation>
</comment>
<feature type="compositionally biased region" description="Polar residues" evidence="13">
    <location>
        <begin position="48"/>
        <end position="73"/>
    </location>
</feature>
<feature type="region of interest" description="Disordered" evidence="13">
    <location>
        <begin position="2357"/>
        <end position="2386"/>
    </location>
</feature>
<organism evidence="18 19">
    <name type="scientific">Alligator mississippiensis</name>
    <name type="common">American alligator</name>
    <dbReference type="NCBI Taxonomy" id="8496"/>
    <lineage>
        <taxon>Eukaryota</taxon>
        <taxon>Metazoa</taxon>
        <taxon>Chordata</taxon>
        <taxon>Craniata</taxon>
        <taxon>Vertebrata</taxon>
        <taxon>Euteleostomi</taxon>
        <taxon>Archelosauria</taxon>
        <taxon>Archosauria</taxon>
        <taxon>Crocodylia</taxon>
        <taxon>Alligatoridae</taxon>
        <taxon>Alligatorinae</taxon>
        <taxon>Alligator</taxon>
    </lineage>
</organism>
<dbReference type="Gene3D" id="1.20.5.190">
    <property type="match status" value="1"/>
</dbReference>
<dbReference type="InterPro" id="IPR035963">
    <property type="entry name" value="FERM_2"/>
</dbReference>
<keyword evidence="9 12" id="KW-0505">Motor protein</keyword>
<reference evidence="18 19" key="1">
    <citation type="journal article" date="2012" name="Genome Biol.">
        <title>Sequencing three crocodilian genomes to illuminate the evolution of archosaurs and amniotes.</title>
        <authorList>
            <person name="St John J.A."/>
            <person name="Braun E.L."/>
            <person name="Isberg S.R."/>
            <person name="Miles L.G."/>
            <person name="Chong A.Y."/>
            <person name="Gongora J."/>
            <person name="Dalzell P."/>
            <person name="Moran C."/>
            <person name="Bed'hom B."/>
            <person name="Abzhanov A."/>
            <person name="Burgess S.C."/>
            <person name="Cooksey A.M."/>
            <person name="Castoe T.A."/>
            <person name="Crawford N.G."/>
            <person name="Densmore L.D."/>
            <person name="Drew J.C."/>
            <person name="Edwards S.V."/>
            <person name="Faircloth B.C."/>
            <person name="Fujita M.K."/>
            <person name="Greenwold M.J."/>
            <person name="Hoffmann F.G."/>
            <person name="Howard J.M."/>
            <person name="Iguchi T."/>
            <person name="Janes D.E."/>
            <person name="Khan S.Y."/>
            <person name="Kohno S."/>
            <person name="de Koning A.J."/>
            <person name="Lance S.L."/>
            <person name="McCarthy F.M."/>
            <person name="McCormack J.E."/>
            <person name="Merchant M.E."/>
            <person name="Peterson D.G."/>
            <person name="Pollock D.D."/>
            <person name="Pourmand N."/>
            <person name="Raney B.J."/>
            <person name="Roessler K.A."/>
            <person name="Sanford J.R."/>
            <person name="Sawyer R.H."/>
            <person name="Schmidt C.J."/>
            <person name="Triplett E.W."/>
            <person name="Tuberville T.D."/>
            <person name="Venegas-Anaya M."/>
            <person name="Howard J.T."/>
            <person name="Jarvis E.D."/>
            <person name="Guillette L.J.Jr."/>
            <person name="Glenn T.C."/>
            <person name="Green R.E."/>
            <person name="Ray D.A."/>
        </authorList>
    </citation>
    <scope>NUCLEOTIDE SEQUENCE [LARGE SCALE GENOMIC DNA]</scope>
    <source>
        <strain evidence="18">KSC_2009_1</strain>
    </source>
</reference>
<dbReference type="InterPro" id="IPR036028">
    <property type="entry name" value="SH3-like_dom_sf"/>
</dbReference>